<organism evidence="2 3">
    <name type="scientific">Thalassospira lucentensis</name>
    <dbReference type="NCBI Taxonomy" id="168935"/>
    <lineage>
        <taxon>Bacteria</taxon>
        <taxon>Pseudomonadati</taxon>
        <taxon>Pseudomonadota</taxon>
        <taxon>Alphaproteobacteria</taxon>
        <taxon>Rhodospirillales</taxon>
        <taxon>Thalassospiraceae</taxon>
        <taxon>Thalassospira</taxon>
    </lineage>
</organism>
<proteinExistence type="predicted"/>
<gene>
    <name evidence="2" type="ORF">AUP42_18205</name>
</gene>
<evidence type="ECO:0000313" key="2">
    <source>
        <dbReference type="EMBL" id="KZB64790.1"/>
    </source>
</evidence>
<dbReference type="AlphaFoldDB" id="A0A154L5E0"/>
<dbReference type="EMBL" id="LPVY01000011">
    <property type="protein sequence ID" value="KZB64790.1"/>
    <property type="molecule type" value="Genomic_DNA"/>
</dbReference>
<accession>A0A154L5E0</accession>
<reference evidence="2 3" key="1">
    <citation type="submission" date="2015-12" db="EMBL/GenBank/DDBJ databases">
        <title>Genome sequence of Thalassospira lucentensis MCCC 1A02072.</title>
        <authorList>
            <person name="Lu L."/>
            <person name="Lai Q."/>
            <person name="Shao Z."/>
            <person name="Qian P."/>
        </authorList>
    </citation>
    <scope>NUCLEOTIDE SEQUENCE [LARGE SCALE GENOMIC DNA]</scope>
    <source>
        <strain evidence="2 3">MCCC 1A02072</strain>
    </source>
</reference>
<feature type="transmembrane region" description="Helical" evidence="1">
    <location>
        <begin position="12"/>
        <end position="31"/>
    </location>
</feature>
<evidence type="ECO:0008006" key="4">
    <source>
        <dbReference type="Google" id="ProtNLM"/>
    </source>
</evidence>
<keyword evidence="1" id="KW-1133">Transmembrane helix</keyword>
<sequence length="74" mass="8327">MTPPRKLTERAFVLALVAFFAWIPPLVGVFSLEGTLFGLPILFVYFFAGWALLIGCCALITRALRHSIQTEERE</sequence>
<keyword evidence="1" id="KW-0812">Transmembrane</keyword>
<name>A0A154L5E0_9PROT</name>
<dbReference type="OrthoDB" id="7359752at2"/>
<dbReference type="RefSeq" id="WP_062951500.1">
    <property type="nucleotide sequence ID" value="NZ_LPVY01000011.1"/>
</dbReference>
<evidence type="ECO:0000313" key="3">
    <source>
        <dbReference type="Proteomes" id="UP000076335"/>
    </source>
</evidence>
<feature type="transmembrane region" description="Helical" evidence="1">
    <location>
        <begin position="37"/>
        <end position="60"/>
    </location>
</feature>
<evidence type="ECO:0000256" key="1">
    <source>
        <dbReference type="SAM" id="Phobius"/>
    </source>
</evidence>
<protein>
    <recommendedName>
        <fullName evidence="4">DUF3311 domain-containing protein</fullName>
    </recommendedName>
</protein>
<keyword evidence="1" id="KW-0472">Membrane</keyword>
<dbReference type="Proteomes" id="UP000076335">
    <property type="component" value="Unassembled WGS sequence"/>
</dbReference>
<comment type="caution">
    <text evidence="2">The sequence shown here is derived from an EMBL/GenBank/DDBJ whole genome shotgun (WGS) entry which is preliminary data.</text>
</comment>